<dbReference type="AlphaFoldDB" id="A0A540NCD7"/>
<dbReference type="Proteomes" id="UP000315295">
    <property type="component" value="Unassembled WGS sequence"/>
</dbReference>
<evidence type="ECO:0000313" key="2">
    <source>
        <dbReference type="Proteomes" id="UP000315295"/>
    </source>
</evidence>
<keyword evidence="2" id="KW-1185">Reference proteome</keyword>
<evidence type="ECO:0000313" key="1">
    <source>
        <dbReference type="EMBL" id="TQE08699.1"/>
    </source>
</evidence>
<gene>
    <name evidence="1" type="ORF">C1H46_005683</name>
</gene>
<proteinExistence type="predicted"/>
<sequence>MISKLGYNASLHLKYVMLVDLPIISRRKDWPKSALSSCFESCEFEEPPDIFQDALLED</sequence>
<protein>
    <submittedName>
        <fullName evidence="1">Uncharacterized protein</fullName>
    </submittedName>
</protein>
<dbReference type="EMBL" id="VIEB01000067">
    <property type="protein sequence ID" value="TQE08699.1"/>
    <property type="molecule type" value="Genomic_DNA"/>
</dbReference>
<reference evidence="1 2" key="1">
    <citation type="journal article" date="2019" name="G3 (Bethesda)">
        <title>Sequencing of a Wild Apple (Malus baccata) Genome Unravels the Differences Between Cultivated and Wild Apple Species Regarding Disease Resistance and Cold Tolerance.</title>
        <authorList>
            <person name="Chen X."/>
        </authorList>
    </citation>
    <scope>NUCLEOTIDE SEQUENCE [LARGE SCALE GENOMIC DNA]</scope>
    <source>
        <strain evidence="2">cv. Shandingzi</strain>
        <tissue evidence="1">Leaves</tissue>
    </source>
</reference>
<comment type="caution">
    <text evidence="1">The sequence shown here is derived from an EMBL/GenBank/DDBJ whole genome shotgun (WGS) entry which is preliminary data.</text>
</comment>
<organism evidence="1 2">
    <name type="scientific">Malus baccata</name>
    <name type="common">Siberian crab apple</name>
    <name type="synonym">Pyrus baccata</name>
    <dbReference type="NCBI Taxonomy" id="106549"/>
    <lineage>
        <taxon>Eukaryota</taxon>
        <taxon>Viridiplantae</taxon>
        <taxon>Streptophyta</taxon>
        <taxon>Embryophyta</taxon>
        <taxon>Tracheophyta</taxon>
        <taxon>Spermatophyta</taxon>
        <taxon>Magnoliopsida</taxon>
        <taxon>eudicotyledons</taxon>
        <taxon>Gunneridae</taxon>
        <taxon>Pentapetalae</taxon>
        <taxon>rosids</taxon>
        <taxon>fabids</taxon>
        <taxon>Rosales</taxon>
        <taxon>Rosaceae</taxon>
        <taxon>Amygdaloideae</taxon>
        <taxon>Maleae</taxon>
        <taxon>Malus</taxon>
    </lineage>
</organism>
<name>A0A540NCD7_MALBA</name>
<accession>A0A540NCD7</accession>